<dbReference type="AlphaFoldDB" id="A0A5D0MMU5"/>
<dbReference type="Proteomes" id="UP000323337">
    <property type="component" value="Unassembled WGS sequence"/>
</dbReference>
<dbReference type="Gene3D" id="3.40.630.30">
    <property type="match status" value="1"/>
</dbReference>
<proteinExistence type="predicted"/>
<evidence type="ECO:0000313" key="1">
    <source>
        <dbReference type="EMBL" id="TYB33265.1"/>
    </source>
</evidence>
<reference evidence="1 2" key="1">
    <citation type="submission" date="2019-08" db="EMBL/GenBank/DDBJ databases">
        <title>Genomic characterization of a novel candidate phylum (ARYD3) from a high temperature, high salinity tertiary oil reservoir in north central Oklahoma, USA.</title>
        <authorList>
            <person name="Youssef N.H."/>
            <person name="Yadav A."/>
            <person name="Elshahed M.S."/>
        </authorList>
    </citation>
    <scope>NUCLEOTIDE SEQUENCE [LARGE SCALE GENOMIC DNA]</scope>
    <source>
        <strain evidence="1">ARYD1</strain>
    </source>
</reference>
<gene>
    <name evidence="1" type="ORF">FXF49_07195</name>
</gene>
<name>A0A5D0MMU5_FLESI</name>
<organism evidence="1 2">
    <name type="scientific">Flexistipes sinusarabici</name>
    <dbReference type="NCBI Taxonomy" id="2352"/>
    <lineage>
        <taxon>Bacteria</taxon>
        <taxon>Pseudomonadati</taxon>
        <taxon>Deferribacterota</taxon>
        <taxon>Deferribacteres</taxon>
        <taxon>Deferribacterales</taxon>
        <taxon>Flexistipitaceae</taxon>
        <taxon>Flexistipes</taxon>
    </lineage>
</organism>
<dbReference type="EMBL" id="VSIV01000169">
    <property type="protein sequence ID" value="TYB33265.1"/>
    <property type="molecule type" value="Genomic_DNA"/>
</dbReference>
<dbReference type="SUPFAM" id="SSF55729">
    <property type="entry name" value="Acyl-CoA N-acyltransferases (Nat)"/>
    <property type="match status" value="1"/>
</dbReference>
<sequence length="215" mass="25194">MKVEIVNVSAYLKEPVRQICKQTGFMGSNVEYIFSNGEVFADFFTKYYLDYEPENCFAALVDGEVAGYLIASLHPLKYVLLGIFFTNIKLLFRLIIDFSKGKLTKNDINFLKWFFLKGFRETPRTPFMAAHFHMNIVTKYRNGSVSLRLLNTLMAKAEENSVRKIAFQTQVYDDRRDVRIFERFGFRLFNSRKTTKFDKVLDKNVYIATFVKELV</sequence>
<comment type="caution">
    <text evidence="1">The sequence shown here is derived from an EMBL/GenBank/DDBJ whole genome shotgun (WGS) entry which is preliminary data.</text>
</comment>
<dbReference type="RefSeq" id="WP_303701225.1">
    <property type="nucleotide sequence ID" value="NZ_VSIV01000169.1"/>
</dbReference>
<accession>A0A5D0MMU5</accession>
<dbReference type="InterPro" id="IPR016181">
    <property type="entry name" value="Acyl_CoA_acyltransferase"/>
</dbReference>
<evidence type="ECO:0000313" key="2">
    <source>
        <dbReference type="Proteomes" id="UP000323337"/>
    </source>
</evidence>
<evidence type="ECO:0008006" key="3">
    <source>
        <dbReference type="Google" id="ProtNLM"/>
    </source>
</evidence>
<protein>
    <recommendedName>
        <fullName evidence="3">N-acetyltransferase domain-containing protein</fullName>
    </recommendedName>
</protein>